<keyword evidence="3" id="KW-1185">Reference proteome</keyword>
<gene>
    <name evidence="2" type="ORF">SPARVUS_LOCUS4166519</name>
</gene>
<sequence>EQIRKESRLAHIPTHRLLPRKKSASTKVPDTRGCKNCCVAHDGLRDSWFLCVAMETSVLLLEWYQPLEKFLLMKHFDFPLPCPLKTFEMLVVPGEQYPLVCIGIHKGSSSNGRIQFQTINLSSLSSWFTESRDGEL</sequence>
<accession>A0ABN9C4E5</accession>
<reference evidence="2" key="1">
    <citation type="submission" date="2023-05" db="EMBL/GenBank/DDBJ databases">
        <authorList>
            <person name="Stuckert A."/>
        </authorList>
    </citation>
    <scope>NUCLEOTIDE SEQUENCE</scope>
</reference>
<feature type="non-terminal residue" evidence="2">
    <location>
        <position position="1"/>
    </location>
</feature>
<proteinExistence type="predicted"/>
<evidence type="ECO:0000259" key="1">
    <source>
        <dbReference type="Pfam" id="PF00780"/>
    </source>
</evidence>
<dbReference type="EMBL" id="CATNWA010007479">
    <property type="protein sequence ID" value="CAI9554162.1"/>
    <property type="molecule type" value="Genomic_DNA"/>
</dbReference>
<evidence type="ECO:0000313" key="3">
    <source>
        <dbReference type="Proteomes" id="UP001162483"/>
    </source>
</evidence>
<name>A0ABN9C4E5_9NEOB</name>
<feature type="domain" description="CNH" evidence="1">
    <location>
        <begin position="5"/>
        <end position="123"/>
    </location>
</feature>
<protein>
    <recommendedName>
        <fullName evidence="1">CNH domain-containing protein</fullName>
    </recommendedName>
</protein>
<organism evidence="2 3">
    <name type="scientific">Staurois parvus</name>
    <dbReference type="NCBI Taxonomy" id="386267"/>
    <lineage>
        <taxon>Eukaryota</taxon>
        <taxon>Metazoa</taxon>
        <taxon>Chordata</taxon>
        <taxon>Craniata</taxon>
        <taxon>Vertebrata</taxon>
        <taxon>Euteleostomi</taxon>
        <taxon>Amphibia</taxon>
        <taxon>Batrachia</taxon>
        <taxon>Anura</taxon>
        <taxon>Neobatrachia</taxon>
        <taxon>Ranoidea</taxon>
        <taxon>Ranidae</taxon>
        <taxon>Staurois</taxon>
    </lineage>
</organism>
<dbReference type="Pfam" id="PF00780">
    <property type="entry name" value="CNH"/>
    <property type="match status" value="1"/>
</dbReference>
<dbReference type="InterPro" id="IPR001180">
    <property type="entry name" value="CNH_dom"/>
</dbReference>
<dbReference type="Proteomes" id="UP001162483">
    <property type="component" value="Unassembled WGS sequence"/>
</dbReference>
<comment type="caution">
    <text evidence="2">The sequence shown here is derived from an EMBL/GenBank/DDBJ whole genome shotgun (WGS) entry which is preliminary data.</text>
</comment>
<evidence type="ECO:0000313" key="2">
    <source>
        <dbReference type="EMBL" id="CAI9554162.1"/>
    </source>
</evidence>